<evidence type="ECO:0000313" key="2">
    <source>
        <dbReference type="EMBL" id="TII05937.1"/>
    </source>
</evidence>
<sequence>MEWFINLDNATKITLVTLFLTNIVTILTTFLNYFQKKNELQNSLEIIEKQKVEERRDSVRNLHLDIVQSFAYSAGNILTSIETPLKDSTKDRKTSFAKLSEFDKAYYNMFVLLKSDEDRKIFKKFQYQVRRLAGLPKPDGVDIFEEQDEFEDAVDKYSKGFKELPLKIYNDLDDCLLICHNLVNNLLSDSE</sequence>
<keyword evidence="1" id="KW-1133">Transmembrane helix</keyword>
<dbReference type="EMBL" id="SSXP01000016">
    <property type="protein sequence ID" value="TII05937.1"/>
    <property type="molecule type" value="Genomic_DNA"/>
</dbReference>
<evidence type="ECO:0000313" key="3">
    <source>
        <dbReference type="Proteomes" id="UP000305768"/>
    </source>
</evidence>
<protein>
    <submittedName>
        <fullName evidence="2">Uncharacterized protein</fullName>
    </submittedName>
</protein>
<gene>
    <name evidence="2" type="ORF">FAJ34_09780</name>
</gene>
<name>A0A4T2H486_STRSU</name>
<evidence type="ECO:0000256" key="1">
    <source>
        <dbReference type="SAM" id="Phobius"/>
    </source>
</evidence>
<feature type="transmembrane region" description="Helical" evidence="1">
    <location>
        <begin position="13"/>
        <end position="34"/>
    </location>
</feature>
<dbReference type="RefSeq" id="WP_136628831.1">
    <property type="nucleotide sequence ID" value="NZ_JARQOJ010000013.1"/>
</dbReference>
<dbReference type="Proteomes" id="UP000305768">
    <property type="component" value="Unassembled WGS sequence"/>
</dbReference>
<dbReference type="AlphaFoldDB" id="A0A4T2H486"/>
<organism evidence="2 3">
    <name type="scientific">Streptococcus suis</name>
    <dbReference type="NCBI Taxonomy" id="1307"/>
    <lineage>
        <taxon>Bacteria</taxon>
        <taxon>Bacillati</taxon>
        <taxon>Bacillota</taxon>
        <taxon>Bacilli</taxon>
        <taxon>Lactobacillales</taxon>
        <taxon>Streptococcaceae</taxon>
        <taxon>Streptococcus</taxon>
    </lineage>
</organism>
<proteinExistence type="predicted"/>
<keyword evidence="1" id="KW-0472">Membrane</keyword>
<comment type="caution">
    <text evidence="2">The sequence shown here is derived from an EMBL/GenBank/DDBJ whole genome shotgun (WGS) entry which is preliminary data.</text>
</comment>
<keyword evidence="1" id="KW-0812">Transmembrane</keyword>
<reference evidence="2 3" key="1">
    <citation type="submission" date="2019-04" db="EMBL/GenBank/DDBJ databases">
        <title>Genome analysis of Streptococcus suis strain WUSS425.</title>
        <authorList>
            <person name="Chen H."/>
            <person name="Gao X."/>
            <person name="Wu Z."/>
        </authorList>
    </citation>
    <scope>NUCLEOTIDE SEQUENCE [LARGE SCALE GENOMIC DNA]</scope>
    <source>
        <strain evidence="2 3">WUSS425</strain>
    </source>
</reference>
<accession>A0A4T2H486</accession>